<evidence type="ECO:0000313" key="1">
    <source>
        <dbReference type="EMBL" id="AFP84603.1"/>
    </source>
</evidence>
<protein>
    <submittedName>
        <fullName evidence="1">Uncharacterized protein</fullName>
    </submittedName>
</protein>
<dbReference type="AlphaFoldDB" id="J3YRD4"/>
<organism evidence="1 2">
    <name type="scientific">secondary endosymbiont of Ctenarytaina eucalypti</name>
    <dbReference type="NCBI Taxonomy" id="1199245"/>
    <lineage>
        <taxon>Bacteria</taxon>
        <taxon>Pseudomonadati</taxon>
        <taxon>Pseudomonadota</taxon>
        <taxon>Gammaproteobacteria</taxon>
        <taxon>Enterobacterales</taxon>
        <taxon>Enterobacteriaceae</taxon>
        <taxon>aphid secondary symbionts</taxon>
    </lineage>
</organism>
<dbReference type="Proteomes" id="UP000003936">
    <property type="component" value="Chromosome"/>
</dbReference>
<dbReference type="KEGG" id="sect:A359_02020"/>
<proteinExistence type="predicted"/>
<keyword evidence="2" id="KW-1185">Reference proteome</keyword>
<evidence type="ECO:0000313" key="2">
    <source>
        <dbReference type="Proteomes" id="UP000003936"/>
    </source>
</evidence>
<name>J3YRD4_9ENTR</name>
<dbReference type="EMBL" id="CP003546">
    <property type="protein sequence ID" value="AFP84603.1"/>
    <property type="molecule type" value="Genomic_DNA"/>
</dbReference>
<sequence>MKRLLFISGHASSIELMLLSGDPLVRFNVKS</sequence>
<dbReference type="HOGENOM" id="CLU_3398378_0_0_6"/>
<accession>J3YRD4</accession>
<gene>
    <name evidence="1" type="ORF">A359_02020</name>
</gene>
<reference evidence="1 2" key="1">
    <citation type="journal article" date="2012" name="Mol. Biol. Evol.">
        <title>Genome reduction and co-evolution between the primary and secondary bacterial symbionts of psyllids.</title>
        <authorList>
            <person name="Sloan D.B."/>
            <person name="Moran N.A."/>
        </authorList>
    </citation>
    <scope>NUCLEOTIDE SEQUENCE [LARGE SCALE GENOMIC DNA]</scope>
    <source>
        <strain evidence="1">Ceuc_S</strain>
    </source>
</reference>